<organism evidence="1 2">
    <name type="scientific">Anaeramoeba flamelloides</name>
    <dbReference type="NCBI Taxonomy" id="1746091"/>
    <lineage>
        <taxon>Eukaryota</taxon>
        <taxon>Metamonada</taxon>
        <taxon>Anaeramoebidae</taxon>
        <taxon>Anaeramoeba</taxon>
    </lineage>
</organism>
<evidence type="ECO:0000313" key="2">
    <source>
        <dbReference type="Proteomes" id="UP001146793"/>
    </source>
</evidence>
<reference evidence="1" key="1">
    <citation type="submission" date="2022-08" db="EMBL/GenBank/DDBJ databases">
        <title>Novel sulphate-reducing endosymbionts in the free-living metamonad Anaeramoeba.</title>
        <authorList>
            <person name="Jerlstrom-Hultqvist J."/>
            <person name="Cepicka I."/>
            <person name="Gallot-Lavallee L."/>
            <person name="Salas-Leiva D."/>
            <person name="Curtis B.A."/>
            <person name="Zahonova K."/>
            <person name="Pipaliya S."/>
            <person name="Dacks J."/>
            <person name="Roger A.J."/>
        </authorList>
    </citation>
    <scope>NUCLEOTIDE SEQUENCE</scope>
    <source>
        <strain evidence="1">Busselton2</strain>
    </source>
</reference>
<dbReference type="Proteomes" id="UP001146793">
    <property type="component" value="Unassembled WGS sequence"/>
</dbReference>
<accession>A0AAV7YCP8</accession>
<proteinExistence type="predicted"/>
<gene>
    <name evidence="1" type="ORF">M0812_26086</name>
</gene>
<dbReference type="AlphaFoldDB" id="A0AAV7YCP8"/>
<dbReference type="EMBL" id="JANTQA010000062">
    <property type="protein sequence ID" value="KAJ3427572.1"/>
    <property type="molecule type" value="Genomic_DNA"/>
</dbReference>
<name>A0AAV7YCP8_9EUKA</name>
<comment type="caution">
    <text evidence="1">The sequence shown here is derived from an EMBL/GenBank/DDBJ whole genome shotgun (WGS) entry which is preliminary data.</text>
</comment>
<protein>
    <submittedName>
        <fullName evidence="1">Uncharacterized protein</fullName>
    </submittedName>
</protein>
<evidence type="ECO:0000313" key="1">
    <source>
        <dbReference type="EMBL" id="KAJ3427572.1"/>
    </source>
</evidence>
<sequence length="93" mass="10504">MQICVFSDRFLIKVSFIGARTVPSPSNSPKTFVSCLWHNCKIIVLHSQARESCHIINDTHIFPNITSGKFRDIVEATSRKSGFQSFHFSSNTT</sequence>